<dbReference type="Pfam" id="PF02518">
    <property type="entry name" value="HATPase_c"/>
    <property type="match status" value="1"/>
</dbReference>
<dbReference type="KEGG" id="pmaw:MACH26_10330"/>
<dbReference type="InterPro" id="IPR005467">
    <property type="entry name" value="His_kinase_dom"/>
</dbReference>
<dbReference type="CDD" id="cd00130">
    <property type="entry name" value="PAS"/>
    <property type="match status" value="2"/>
</dbReference>
<dbReference type="Gene3D" id="3.30.565.10">
    <property type="entry name" value="Histidine kinase-like ATPase, C-terminal domain"/>
    <property type="match status" value="1"/>
</dbReference>
<dbReference type="PROSITE" id="PS50110">
    <property type="entry name" value="RESPONSE_REGULATORY"/>
    <property type="match status" value="1"/>
</dbReference>
<dbReference type="InterPro" id="IPR035965">
    <property type="entry name" value="PAS-like_dom_sf"/>
</dbReference>
<dbReference type="SUPFAM" id="SSF55874">
    <property type="entry name" value="ATPase domain of HSP90 chaperone/DNA topoisomerase II/histidine kinase"/>
    <property type="match status" value="1"/>
</dbReference>
<dbReference type="Gene3D" id="3.30.450.20">
    <property type="entry name" value="PAS domain"/>
    <property type="match status" value="3"/>
</dbReference>
<name>A0AA48HL30_9ALTE</name>
<dbReference type="InterPro" id="IPR036097">
    <property type="entry name" value="HisK_dim/P_sf"/>
</dbReference>
<dbReference type="InterPro" id="IPR011006">
    <property type="entry name" value="CheY-like_superfamily"/>
</dbReference>
<keyword evidence="3 9" id="KW-0597">Phosphoprotein</keyword>
<dbReference type="SUPFAM" id="SSF55785">
    <property type="entry name" value="PYP-like sensor domain (PAS domain)"/>
    <property type="match status" value="3"/>
</dbReference>
<feature type="domain" description="PAS" evidence="12">
    <location>
        <begin position="32"/>
        <end position="77"/>
    </location>
</feature>
<evidence type="ECO:0000256" key="3">
    <source>
        <dbReference type="ARBA" id="ARBA00022553"/>
    </source>
</evidence>
<dbReference type="CDD" id="cd00156">
    <property type="entry name" value="REC"/>
    <property type="match status" value="1"/>
</dbReference>
<keyword evidence="6 14" id="KW-0418">Kinase</keyword>
<dbReference type="EC" id="2.7.13.3" evidence="2"/>
<evidence type="ECO:0000256" key="6">
    <source>
        <dbReference type="ARBA" id="ARBA00022777"/>
    </source>
</evidence>
<evidence type="ECO:0000313" key="14">
    <source>
        <dbReference type="EMBL" id="BDX05512.1"/>
    </source>
</evidence>
<keyword evidence="15" id="KW-1185">Reference proteome</keyword>
<dbReference type="PROSITE" id="PS50109">
    <property type="entry name" value="HIS_KIN"/>
    <property type="match status" value="1"/>
</dbReference>
<dbReference type="Proteomes" id="UP001333710">
    <property type="component" value="Chromosome"/>
</dbReference>
<organism evidence="14 15">
    <name type="scientific">Planctobacterium marinum</name>
    <dbReference type="NCBI Taxonomy" id="1631968"/>
    <lineage>
        <taxon>Bacteria</taxon>
        <taxon>Pseudomonadati</taxon>
        <taxon>Pseudomonadota</taxon>
        <taxon>Gammaproteobacteria</taxon>
        <taxon>Alteromonadales</taxon>
        <taxon>Alteromonadaceae</taxon>
        <taxon>Planctobacterium</taxon>
    </lineage>
</organism>
<evidence type="ECO:0000256" key="7">
    <source>
        <dbReference type="ARBA" id="ARBA00022840"/>
    </source>
</evidence>
<dbReference type="InterPro" id="IPR003594">
    <property type="entry name" value="HATPase_dom"/>
</dbReference>
<dbReference type="PANTHER" id="PTHR43065:SF46">
    <property type="entry name" value="C4-DICARBOXYLATE TRANSPORT SENSOR PROTEIN DCTB"/>
    <property type="match status" value="1"/>
</dbReference>
<dbReference type="Pfam" id="PF08448">
    <property type="entry name" value="PAS_4"/>
    <property type="match status" value="1"/>
</dbReference>
<protein>
    <recommendedName>
        <fullName evidence="2">histidine kinase</fullName>
        <ecNumber evidence="2">2.7.13.3</ecNumber>
    </recommendedName>
</protein>
<evidence type="ECO:0000256" key="9">
    <source>
        <dbReference type="PROSITE-ProRule" id="PRU00169"/>
    </source>
</evidence>
<dbReference type="InterPro" id="IPR013656">
    <property type="entry name" value="PAS_4"/>
</dbReference>
<keyword evidence="5" id="KW-0547">Nucleotide-binding</keyword>
<dbReference type="RefSeq" id="WP_338291490.1">
    <property type="nucleotide sequence ID" value="NZ_AP027272.1"/>
</dbReference>
<gene>
    <name evidence="14" type="ORF">MACH26_10330</name>
</gene>
<evidence type="ECO:0000313" key="15">
    <source>
        <dbReference type="Proteomes" id="UP001333710"/>
    </source>
</evidence>
<dbReference type="Pfam" id="PF00072">
    <property type="entry name" value="Response_reg"/>
    <property type="match status" value="1"/>
</dbReference>
<feature type="domain" description="PAS" evidence="12">
    <location>
        <begin position="308"/>
        <end position="378"/>
    </location>
</feature>
<dbReference type="InterPro" id="IPR003661">
    <property type="entry name" value="HisK_dim/P_dom"/>
</dbReference>
<feature type="domain" description="PAC" evidence="13">
    <location>
        <begin position="381"/>
        <end position="432"/>
    </location>
</feature>
<keyword evidence="4" id="KW-0808">Transferase</keyword>
<keyword evidence="8" id="KW-0902">Two-component regulatory system</keyword>
<dbReference type="InterPro" id="IPR000700">
    <property type="entry name" value="PAS-assoc_C"/>
</dbReference>
<dbReference type="PANTHER" id="PTHR43065">
    <property type="entry name" value="SENSOR HISTIDINE KINASE"/>
    <property type="match status" value="1"/>
</dbReference>
<dbReference type="PROSITE" id="PS50113">
    <property type="entry name" value="PAC"/>
    <property type="match status" value="1"/>
</dbReference>
<dbReference type="Pfam" id="PF13426">
    <property type="entry name" value="PAS_9"/>
    <property type="match status" value="1"/>
</dbReference>
<dbReference type="AlphaFoldDB" id="A0AA48HL30"/>
<evidence type="ECO:0000256" key="8">
    <source>
        <dbReference type="ARBA" id="ARBA00023012"/>
    </source>
</evidence>
<dbReference type="SMART" id="SM00387">
    <property type="entry name" value="HATPase_c"/>
    <property type="match status" value="1"/>
</dbReference>
<proteinExistence type="predicted"/>
<accession>A0AA48HL30</accession>
<dbReference type="GO" id="GO:0005524">
    <property type="term" value="F:ATP binding"/>
    <property type="evidence" value="ECO:0007669"/>
    <property type="project" value="UniProtKB-KW"/>
</dbReference>
<dbReference type="Gene3D" id="3.40.50.2300">
    <property type="match status" value="1"/>
</dbReference>
<feature type="domain" description="Histidine kinase" evidence="10">
    <location>
        <begin position="445"/>
        <end position="665"/>
    </location>
</feature>
<dbReference type="PROSITE" id="PS50112">
    <property type="entry name" value="PAS"/>
    <property type="match status" value="2"/>
</dbReference>
<evidence type="ECO:0000259" key="13">
    <source>
        <dbReference type="PROSITE" id="PS50113"/>
    </source>
</evidence>
<dbReference type="InterPro" id="IPR004358">
    <property type="entry name" value="Sig_transdc_His_kin-like_C"/>
</dbReference>
<dbReference type="InterPro" id="IPR036890">
    <property type="entry name" value="HATPase_C_sf"/>
</dbReference>
<evidence type="ECO:0000256" key="1">
    <source>
        <dbReference type="ARBA" id="ARBA00000085"/>
    </source>
</evidence>
<dbReference type="SMART" id="SM00091">
    <property type="entry name" value="PAS"/>
    <property type="match status" value="2"/>
</dbReference>
<dbReference type="SMART" id="SM00448">
    <property type="entry name" value="REC"/>
    <property type="match status" value="1"/>
</dbReference>
<dbReference type="CDD" id="cd00082">
    <property type="entry name" value="HisKA"/>
    <property type="match status" value="1"/>
</dbReference>
<dbReference type="PRINTS" id="PR00344">
    <property type="entry name" value="BCTRLSENSOR"/>
</dbReference>
<dbReference type="SMART" id="SM00388">
    <property type="entry name" value="HisKA"/>
    <property type="match status" value="1"/>
</dbReference>
<dbReference type="NCBIfam" id="TIGR00229">
    <property type="entry name" value="sensory_box"/>
    <property type="match status" value="2"/>
</dbReference>
<dbReference type="SUPFAM" id="SSF47384">
    <property type="entry name" value="Homodimeric domain of signal transducing histidine kinase"/>
    <property type="match status" value="1"/>
</dbReference>
<evidence type="ECO:0000256" key="4">
    <source>
        <dbReference type="ARBA" id="ARBA00022679"/>
    </source>
</evidence>
<dbReference type="InterPro" id="IPR001789">
    <property type="entry name" value="Sig_transdc_resp-reg_receiver"/>
</dbReference>
<keyword evidence="7" id="KW-0067">ATP-binding</keyword>
<reference evidence="14" key="1">
    <citation type="submission" date="2023-01" db="EMBL/GenBank/DDBJ databases">
        <title>Complete genome sequence of Planctobacterium marinum strain Dej080120_11.</title>
        <authorList>
            <person name="Ueki S."/>
            <person name="Maruyama F."/>
        </authorList>
    </citation>
    <scope>NUCLEOTIDE SEQUENCE</scope>
    <source>
        <strain evidence="14">Dej080120_11</strain>
    </source>
</reference>
<feature type="modified residue" description="4-aspartylphosphate" evidence="9">
    <location>
        <position position="736"/>
    </location>
</feature>
<dbReference type="InterPro" id="IPR000014">
    <property type="entry name" value="PAS"/>
</dbReference>
<evidence type="ECO:0000259" key="11">
    <source>
        <dbReference type="PROSITE" id="PS50110"/>
    </source>
</evidence>
<evidence type="ECO:0000259" key="12">
    <source>
        <dbReference type="PROSITE" id="PS50112"/>
    </source>
</evidence>
<evidence type="ECO:0000256" key="2">
    <source>
        <dbReference type="ARBA" id="ARBA00012438"/>
    </source>
</evidence>
<sequence>MHNEPSFNVTFNRVHKKQDVPGFPTNMDEGALRTFLEITVENSNDGIFWLTSDAQIAYLNTSACQRLDYSPDELMGKFVWDLDPLFPKQVWPEFWREFVAAGHIQFESKHETKWGKIIPVFIRAILVRIGDEDMQVAFVQDLSEQKAQQAQLRTYKKDLQQLQKFTAEPDPKEENLWLKNMAERLNKLEVAANIGTWEVDLTSNKLTWSEQTRRIHEVDTDYHPNVEEAINFYKAGKDRVTITKLFNNAVNACVPWDVELTIVTQMGRERIVRVIGNAEADDGQCVRVFGVFQDITDKYGLRQELLASQKSMQDIMDHSPAVVYVKDIEGRYLFVNKKYEQVLSIPRNKVLGNKDTDFLPPSVAQEVMANDRRVIISGEHHEIEEEIPQEEGVRLYISEKFPLFNSDGEIYAMCGISTDITERRQQEEQLRRTQKMDALGKLTGGVAHDFNNLLGIIVGYANLIERSSAALDGAIFNQAQHITKACTRGEKLTRRLLAFSSKQSLQKQVVNLNDVIQNNVDMLQKIMTVSIELQLELSPDLWWCEIDVSDFEDALINMVLNAIHALEHKGTLTISTQNKIFQPAKKKQRSDTQFVQLAIEDNGCGMSPDTQEQLFEPFFTTKAEKGTGLGLSQVYGFTQRSKGFVEVHSNLGQGTRFELYFPSKPAPDGRTENAQSQERSLLQGSESILVVDDERELVEIARLMLSAYGYSVSGCYSGAEAIQKMQKQPFDLVISDVIMPHMDGWELSRTLMEDFPNTKILLVSGYIGDRCADTHPHIEEEQVLTKPFSSETLLKRVKALLNT</sequence>
<evidence type="ECO:0000256" key="5">
    <source>
        <dbReference type="ARBA" id="ARBA00022741"/>
    </source>
</evidence>
<comment type="catalytic activity">
    <reaction evidence="1">
        <text>ATP + protein L-histidine = ADP + protein N-phospho-L-histidine.</text>
        <dbReference type="EC" id="2.7.13.3"/>
    </reaction>
</comment>
<feature type="domain" description="Response regulatory" evidence="11">
    <location>
        <begin position="687"/>
        <end position="801"/>
    </location>
</feature>
<dbReference type="Gene3D" id="1.10.287.130">
    <property type="match status" value="1"/>
</dbReference>
<dbReference type="GO" id="GO:0000155">
    <property type="term" value="F:phosphorelay sensor kinase activity"/>
    <property type="evidence" value="ECO:0007669"/>
    <property type="project" value="InterPro"/>
</dbReference>
<dbReference type="SUPFAM" id="SSF52172">
    <property type="entry name" value="CheY-like"/>
    <property type="match status" value="1"/>
</dbReference>
<dbReference type="EMBL" id="AP027272">
    <property type="protein sequence ID" value="BDX05512.1"/>
    <property type="molecule type" value="Genomic_DNA"/>
</dbReference>
<evidence type="ECO:0000259" key="10">
    <source>
        <dbReference type="PROSITE" id="PS50109"/>
    </source>
</evidence>